<organism evidence="2">
    <name type="scientific">viral metagenome</name>
    <dbReference type="NCBI Taxonomy" id="1070528"/>
    <lineage>
        <taxon>unclassified sequences</taxon>
        <taxon>metagenomes</taxon>
        <taxon>organismal metagenomes</taxon>
    </lineage>
</organism>
<sequence length="301" mass="35405">MTDQGKSKELWDNYLDIYNQLQKLKLKQDKKIETIKKNYNIKYPDASIQDKKLNLEKKKQQIKCANCGKHGALIFTDTSVICGADTPCNLSIKLEKPTIIDIPTKLNYLRKEINLQKRVITEYKLDLLFDLDDEEVILNEFQTNKENLEKLLDYANEIKEFYYKKNNMVEVSNSQDNQGGNEGGNESEKVFISRKEELDNTQRKFNQLVNTFKKNIKQYQISGEKSVLSDTIQIYKNIIIPIQSKIRELKYQITYIDEISQSNNGKINKKEMQIFHFMPTKIDIKNESFINDDFEIQENKK</sequence>
<evidence type="ECO:0000313" key="2">
    <source>
        <dbReference type="EMBL" id="QHU02208.1"/>
    </source>
</evidence>
<feature type="coiled-coil region" evidence="1">
    <location>
        <begin position="131"/>
        <end position="158"/>
    </location>
</feature>
<proteinExistence type="predicted"/>
<dbReference type="AlphaFoldDB" id="A0A6C0JEM2"/>
<protein>
    <submittedName>
        <fullName evidence="2">Uncharacterized protein</fullName>
    </submittedName>
</protein>
<keyword evidence="1" id="KW-0175">Coiled coil</keyword>
<evidence type="ECO:0000256" key="1">
    <source>
        <dbReference type="SAM" id="Coils"/>
    </source>
</evidence>
<name>A0A6C0JEM2_9ZZZZ</name>
<accession>A0A6C0JEM2</accession>
<reference evidence="2" key="1">
    <citation type="journal article" date="2020" name="Nature">
        <title>Giant virus diversity and host interactions through global metagenomics.</title>
        <authorList>
            <person name="Schulz F."/>
            <person name="Roux S."/>
            <person name="Paez-Espino D."/>
            <person name="Jungbluth S."/>
            <person name="Walsh D.A."/>
            <person name="Denef V.J."/>
            <person name="McMahon K.D."/>
            <person name="Konstantinidis K.T."/>
            <person name="Eloe-Fadrosh E.A."/>
            <person name="Kyrpides N.C."/>
            <person name="Woyke T."/>
        </authorList>
    </citation>
    <scope>NUCLEOTIDE SEQUENCE</scope>
    <source>
        <strain evidence="2">GVMAG-M-3300025880-75</strain>
    </source>
</reference>
<dbReference type="EMBL" id="MN740355">
    <property type="protein sequence ID" value="QHU02208.1"/>
    <property type="molecule type" value="Genomic_DNA"/>
</dbReference>